<dbReference type="Pfam" id="PF05699">
    <property type="entry name" value="Dimer_Tnp_hAT"/>
    <property type="match status" value="1"/>
</dbReference>
<keyword evidence="3" id="KW-1185">Reference proteome</keyword>
<evidence type="ECO:0000313" key="2">
    <source>
        <dbReference type="EMBL" id="KZP14833.1"/>
    </source>
</evidence>
<dbReference type="Proteomes" id="UP000076532">
    <property type="component" value="Unassembled WGS sequence"/>
</dbReference>
<reference evidence="2 3" key="1">
    <citation type="journal article" date="2016" name="Mol. Biol. Evol.">
        <title>Comparative Genomics of Early-Diverging Mushroom-Forming Fungi Provides Insights into the Origins of Lignocellulose Decay Capabilities.</title>
        <authorList>
            <person name="Nagy L.G."/>
            <person name="Riley R."/>
            <person name="Tritt A."/>
            <person name="Adam C."/>
            <person name="Daum C."/>
            <person name="Floudas D."/>
            <person name="Sun H."/>
            <person name="Yadav J.S."/>
            <person name="Pangilinan J."/>
            <person name="Larsson K.H."/>
            <person name="Matsuura K."/>
            <person name="Barry K."/>
            <person name="Labutti K."/>
            <person name="Kuo R."/>
            <person name="Ohm R.A."/>
            <person name="Bhattacharya S.S."/>
            <person name="Shirouzu T."/>
            <person name="Yoshinaga Y."/>
            <person name="Martin F.M."/>
            <person name="Grigoriev I.V."/>
            <person name="Hibbett D.S."/>
        </authorList>
    </citation>
    <scope>NUCLEOTIDE SEQUENCE [LARGE SCALE GENOMIC DNA]</scope>
    <source>
        <strain evidence="2 3">CBS 109695</strain>
    </source>
</reference>
<accession>A0A166DL65</accession>
<dbReference type="InterPro" id="IPR012337">
    <property type="entry name" value="RNaseH-like_sf"/>
</dbReference>
<dbReference type="AlphaFoldDB" id="A0A166DL65"/>
<feature type="non-terminal residue" evidence="2">
    <location>
        <position position="207"/>
    </location>
</feature>
<dbReference type="SUPFAM" id="SSF53098">
    <property type="entry name" value="Ribonuclease H-like"/>
    <property type="match status" value="1"/>
</dbReference>
<gene>
    <name evidence="2" type="ORF">FIBSPDRAFT_670864</name>
</gene>
<evidence type="ECO:0000259" key="1">
    <source>
        <dbReference type="Pfam" id="PF05699"/>
    </source>
</evidence>
<dbReference type="InterPro" id="IPR008906">
    <property type="entry name" value="HATC_C_dom"/>
</dbReference>
<sequence>VKQVLEPLAIANNVAQSGHCRLDHITLTLGNLYRIYSNPELNHVMRQKILGSLEKRWAAADQDIFILAVFFNPYVRQPPFSTSILTHAQLFNIAKRTYTRFNQSEPDLDFLKAFVSYYNNEDDYSKDRMELEMLKQAFDKENKPVDLVFIWNRMSSPSNMFVQLAIRILSIIANTAGVERNFSQFGLTHTKLRNSLNVSTVHKSTLI</sequence>
<feature type="non-terminal residue" evidence="2">
    <location>
        <position position="1"/>
    </location>
</feature>
<dbReference type="OrthoDB" id="2423954at2759"/>
<organism evidence="2 3">
    <name type="scientific">Athelia psychrophila</name>
    <dbReference type="NCBI Taxonomy" id="1759441"/>
    <lineage>
        <taxon>Eukaryota</taxon>
        <taxon>Fungi</taxon>
        <taxon>Dikarya</taxon>
        <taxon>Basidiomycota</taxon>
        <taxon>Agaricomycotina</taxon>
        <taxon>Agaricomycetes</taxon>
        <taxon>Agaricomycetidae</taxon>
        <taxon>Atheliales</taxon>
        <taxon>Atheliaceae</taxon>
        <taxon>Athelia</taxon>
    </lineage>
</organism>
<protein>
    <recommendedName>
        <fullName evidence="1">HAT C-terminal dimerisation domain-containing protein</fullName>
    </recommendedName>
</protein>
<evidence type="ECO:0000313" key="3">
    <source>
        <dbReference type="Proteomes" id="UP000076532"/>
    </source>
</evidence>
<feature type="domain" description="HAT C-terminal dimerisation" evidence="1">
    <location>
        <begin position="135"/>
        <end position="203"/>
    </location>
</feature>
<proteinExistence type="predicted"/>
<dbReference type="EMBL" id="KV417612">
    <property type="protein sequence ID" value="KZP14833.1"/>
    <property type="molecule type" value="Genomic_DNA"/>
</dbReference>
<name>A0A166DL65_9AGAM</name>
<dbReference type="GO" id="GO:0046983">
    <property type="term" value="F:protein dimerization activity"/>
    <property type="evidence" value="ECO:0007669"/>
    <property type="project" value="InterPro"/>
</dbReference>